<organism evidence="5">
    <name type="scientific">Candidatus Fermentithermobacillus carboniphilus</name>
    <dbReference type="NCBI Taxonomy" id="3085328"/>
    <lineage>
        <taxon>Bacteria</taxon>
        <taxon>Bacillati</taxon>
        <taxon>Bacillota</taxon>
        <taxon>Candidatus Fermentithermobacillia</taxon>
        <taxon>Candidatus Fermentithermobacillales</taxon>
        <taxon>Candidatus Fermentithermobacillaceae</taxon>
        <taxon>Candidatus Fermentithermobacillus</taxon>
    </lineage>
</organism>
<reference evidence="5" key="1">
    <citation type="submission" date="2020-10" db="EMBL/GenBank/DDBJ databases">
        <authorList>
            <person name="Kadnikov V."/>
            <person name="Beletsky A.V."/>
            <person name="Mardanov A.V."/>
            <person name="Karnachuk O.V."/>
            <person name="Ravin N.V."/>
        </authorList>
    </citation>
    <scope>NUCLEOTIDE SEQUENCE</scope>
    <source>
        <strain evidence="5">Bu02</strain>
    </source>
</reference>
<dbReference type="GO" id="GO:0003723">
    <property type="term" value="F:RNA binding"/>
    <property type="evidence" value="ECO:0007669"/>
    <property type="project" value="InterPro"/>
</dbReference>
<dbReference type="NCBIfam" id="TIGR00186">
    <property type="entry name" value="rRNA_methyl_3"/>
    <property type="match status" value="1"/>
</dbReference>
<evidence type="ECO:0000259" key="4">
    <source>
        <dbReference type="Pfam" id="PF00588"/>
    </source>
</evidence>
<evidence type="ECO:0000256" key="1">
    <source>
        <dbReference type="ARBA" id="ARBA00007228"/>
    </source>
</evidence>
<dbReference type="CDD" id="cd18103">
    <property type="entry name" value="SpoU-like_RlmB"/>
    <property type="match status" value="1"/>
</dbReference>
<dbReference type="GO" id="GO:0032259">
    <property type="term" value="P:methylation"/>
    <property type="evidence" value="ECO:0007669"/>
    <property type="project" value="UniProtKB-KW"/>
</dbReference>
<feature type="domain" description="tRNA/rRNA methyltransferase SpoU type" evidence="4">
    <location>
        <begin position="84"/>
        <end position="223"/>
    </location>
</feature>
<proteinExistence type="inferred from homology"/>
<keyword evidence="3" id="KW-0808">Transferase</keyword>
<dbReference type="InterPro" id="IPR029028">
    <property type="entry name" value="Alpha/beta_knot_MTases"/>
</dbReference>
<dbReference type="Pfam" id="PF00588">
    <property type="entry name" value="SpoU_methylase"/>
    <property type="match status" value="1"/>
</dbReference>
<dbReference type="PANTHER" id="PTHR46429:SF1">
    <property type="entry name" value="23S RRNA (GUANOSINE-2'-O-)-METHYLTRANSFERASE RLMB"/>
    <property type="match status" value="1"/>
</dbReference>
<comment type="similarity">
    <text evidence="1">Belongs to the class IV-like SAM-binding methyltransferase superfamily. RNA methyltransferase TrmH family.</text>
</comment>
<dbReference type="InterPro" id="IPR029026">
    <property type="entry name" value="tRNA_m1G_MTases_N"/>
</dbReference>
<dbReference type="FunFam" id="3.40.1280.10:FF:000008">
    <property type="entry name" value="Group 3 RNA methyltransferase TrmH"/>
    <property type="match status" value="1"/>
</dbReference>
<evidence type="ECO:0000256" key="3">
    <source>
        <dbReference type="ARBA" id="ARBA00022679"/>
    </source>
</evidence>
<dbReference type="GO" id="GO:0006396">
    <property type="term" value="P:RNA processing"/>
    <property type="evidence" value="ECO:0007669"/>
    <property type="project" value="InterPro"/>
</dbReference>
<dbReference type="GO" id="GO:0005829">
    <property type="term" value="C:cytosol"/>
    <property type="evidence" value="ECO:0007669"/>
    <property type="project" value="TreeGrafter"/>
</dbReference>
<dbReference type="AlphaFoldDB" id="A0AAT9LAC0"/>
<dbReference type="GO" id="GO:0008173">
    <property type="term" value="F:RNA methyltransferase activity"/>
    <property type="evidence" value="ECO:0007669"/>
    <property type="project" value="InterPro"/>
</dbReference>
<evidence type="ECO:0000256" key="2">
    <source>
        <dbReference type="ARBA" id="ARBA00022603"/>
    </source>
</evidence>
<evidence type="ECO:0000313" key="5">
    <source>
        <dbReference type="EMBL" id="QUL97739.1"/>
    </source>
</evidence>
<keyword evidence="2" id="KW-0489">Methyltransferase</keyword>
<gene>
    <name evidence="5" type="primary">rlmB</name>
    <name evidence="5" type="ORF">IMF26_06375</name>
</gene>
<dbReference type="Gene3D" id="3.40.1280.10">
    <property type="match status" value="1"/>
</dbReference>
<reference evidence="5" key="2">
    <citation type="journal article" date="2023" name="Biology">
        <title>Prokaryotic Life Associated with Coal-Fire Gas Vents Revealed by Metagenomics.</title>
        <authorList>
            <person name="Kadnikov V.V."/>
            <person name="Mardanov A.V."/>
            <person name="Beletsky A.V."/>
            <person name="Karnachuk O.V."/>
            <person name="Ravin N.V."/>
        </authorList>
    </citation>
    <scope>NUCLEOTIDE SEQUENCE</scope>
    <source>
        <strain evidence="5">Bu02</strain>
    </source>
</reference>
<accession>A0AAT9LAC0</accession>
<dbReference type="InterPro" id="IPR004441">
    <property type="entry name" value="rRNA_MeTrfase_TrmH"/>
</dbReference>
<dbReference type="SUPFAM" id="SSF75217">
    <property type="entry name" value="alpha/beta knot"/>
    <property type="match status" value="1"/>
</dbReference>
<name>A0AAT9LAC0_9FIRM</name>
<dbReference type="PANTHER" id="PTHR46429">
    <property type="entry name" value="23S RRNA (GUANOSINE-2'-O-)-METHYLTRANSFERASE RLMB"/>
    <property type="match status" value="1"/>
</dbReference>
<sequence>MSEALASGWPVKEIILRKDATDPSLRIISEKATREGIPVTFLELGHFDSKFPRSTQGVMAKVREVEFRDLEEVLASVPDGDDPLFVALDGIQDPQNLGAICRTAHAMGVHGVVVPRRRVASLGEGAAKASAGAIFYQPICEVPNIHYFIEWAKHKGLWVYGLEASGQNTLWDTDVTGPLALIVGSEGKGLSRLARERCDFLVRIPMYGKVTSLNASVACGIALGEIRRQRSRRRDRANVQSY</sequence>
<protein>
    <submittedName>
        <fullName evidence="5">23S rRNA (Guanosine(2251)-2'-O)-methyltransferase RlmB</fullName>
    </submittedName>
</protein>
<dbReference type="InterPro" id="IPR001537">
    <property type="entry name" value="SpoU_MeTrfase"/>
</dbReference>
<dbReference type="KEGG" id="fcz:IMF26_06375"/>
<dbReference type="EMBL" id="CP062796">
    <property type="protein sequence ID" value="QUL97739.1"/>
    <property type="molecule type" value="Genomic_DNA"/>
</dbReference>